<organism evidence="1 2">
    <name type="scientific">Vitis vinifera</name>
    <name type="common">Grape</name>
    <dbReference type="NCBI Taxonomy" id="29760"/>
    <lineage>
        <taxon>Eukaryota</taxon>
        <taxon>Viridiplantae</taxon>
        <taxon>Streptophyta</taxon>
        <taxon>Embryophyta</taxon>
        <taxon>Tracheophyta</taxon>
        <taxon>Spermatophyta</taxon>
        <taxon>Magnoliopsida</taxon>
        <taxon>eudicotyledons</taxon>
        <taxon>Gunneridae</taxon>
        <taxon>Pentapetalae</taxon>
        <taxon>rosids</taxon>
        <taxon>Vitales</taxon>
        <taxon>Vitaceae</taxon>
        <taxon>Viteae</taxon>
        <taxon>Vitis</taxon>
    </lineage>
</organism>
<dbReference type="InParanoid" id="F6HVQ3"/>
<protein>
    <submittedName>
        <fullName evidence="1">Uncharacterized protein</fullName>
    </submittedName>
</protein>
<dbReference type="AlphaFoldDB" id="F6HVQ3"/>
<keyword evidence="2" id="KW-1185">Reference proteome</keyword>
<accession>F6HVQ3</accession>
<proteinExistence type="predicted"/>
<dbReference type="HOGENOM" id="CLU_2836455_0_0_1"/>
<dbReference type="PaxDb" id="29760-VIT_13s0106g00650.t01"/>
<dbReference type="Proteomes" id="UP000009183">
    <property type="component" value="Chromosome 13"/>
</dbReference>
<gene>
    <name evidence="1" type="ordered locus">VIT_13s0106g00650</name>
</gene>
<evidence type="ECO:0000313" key="2">
    <source>
        <dbReference type="Proteomes" id="UP000009183"/>
    </source>
</evidence>
<reference evidence="2" key="1">
    <citation type="journal article" date="2007" name="Nature">
        <title>The grapevine genome sequence suggests ancestral hexaploidization in major angiosperm phyla.</title>
        <authorList>
            <consortium name="The French-Italian Public Consortium for Grapevine Genome Characterization."/>
            <person name="Jaillon O."/>
            <person name="Aury J.-M."/>
            <person name="Noel B."/>
            <person name="Policriti A."/>
            <person name="Clepet C."/>
            <person name="Casagrande A."/>
            <person name="Choisne N."/>
            <person name="Aubourg S."/>
            <person name="Vitulo N."/>
            <person name="Jubin C."/>
            <person name="Vezzi A."/>
            <person name="Legeai F."/>
            <person name="Hugueney P."/>
            <person name="Dasilva C."/>
            <person name="Horner D."/>
            <person name="Mica E."/>
            <person name="Jublot D."/>
            <person name="Poulain J."/>
            <person name="Bruyere C."/>
            <person name="Billault A."/>
            <person name="Segurens B."/>
            <person name="Gouyvenoux M."/>
            <person name="Ugarte E."/>
            <person name="Cattonaro F."/>
            <person name="Anthouard V."/>
            <person name="Vico V."/>
            <person name="Del Fabbro C."/>
            <person name="Alaux M."/>
            <person name="Di Gaspero G."/>
            <person name="Dumas V."/>
            <person name="Felice N."/>
            <person name="Paillard S."/>
            <person name="Juman I."/>
            <person name="Moroldo M."/>
            <person name="Scalabrin S."/>
            <person name="Canaguier A."/>
            <person name="Le Clainche I."/>
            <person name="Malacrida G."/>
            <person name="Durand E."/>
            <person name="Pesole G."/>
            <person name="Laucou V."/>
            <person name="Chatelet P."/>
            <person name="Merdinoglu D."/>
            <person name="Delledonne M."/>
            <person name="Pezzotti M."/>
            <person name="Lecharny A."/>
            <person name="Scarpelli C."/>
            <person name="Artiguenave F."/>
            <person name="Pe M.E."/>
            <person name="Valle G."/>
            <person name="Morgante M."/>
            <person name="Caboche M."/>
            <person name="Adam-Blondon A.-F."/>
            <person name="Weissenbach J."/>
            <person name="Quetier F."/>
            <person name="Wincker P."/>
        </authorList>
    </citation>
    <scope>NUCLEOTIDE SEQUENCE [LARGE SCALE GENOMIC DNA]</scope>
    <source>
        <strain evidence="2">cv. Pinot noir / PN40024</strain>
    </source>
</reference>
<dbReference type="EMBL" id="FN596257">
    <property type="protein sequence ID" value="CCB58766.1"/>
    <property type="molecule type" value="Genomic_DNA"/>
</dbReference>
<name>F6HVQ3_VITVI</name>
<evidence type="ECO:0000313" key="1">
    <source>
        <dbReference type="EMBL" id="CCB58766.1"/>
    </source>
</evidence>
<sequence>MKIGKELAELDMCSIGSDGVSYRESPRENISQYCCWRGKIWCTADSFEEGSDLIITLHALVEHFLC</sequence>